<feature type="transmembrane region" description="Helical" evidence="5">
    <location>
        <begin position="279"/>
        <end position="296"/>
    </location>
</feature>
<feature type="transmembrane region" description="Helical" evidence="5">
    <location>
        <begin position="302"/>
        <end position="324"/>
    </location>
</feature>
<keyword evidence="3 5" id="KW-1133">Transmembrane helix</keyword>
<dbReference type="GO" id="GO:0022857">
    <property type="term" value="F:transmembrane transporter activity"/>
    <property type="evidence" value="ECO:0007669"/>
    <property type="project" value="InterPro"/>
</dbReference>
<dbReference type="STRING" id="673521.SAMN05660991_02790"/>
<comment type="subcellular location">
    <subcellularLocation>
        <location evidence="1">Cell membrane</location>
        <topology evidence="1">Multi-pass membrane protein</topology>
    </subcellularLocation>
</comment>
<dbReference type="InterPro" id="IPR020846">
    <property type="entry name" value="MFS_dom"/>
</dbReference>
<dbReference type="PROSITE" id="PS50850">
    <property type="entry name" value="MFS"/>
    <property type="match status" value="1"/>
</dbReference>
<feature type="transmembrane region" description="Helical" evidence="5">
    <location>
        <begin position="78"/>
        <end position="97"/>
    </location>
</feature>
<dbReference type="Proteomes" id="UP000198960">
    <property type="component" value="Unassembled WGS sequence"/>
</dbReference>
<accession>A0A1H8UCR6</accession>
<name>A0A1H8UCR6_9ACTN</name>
<evidence type="ECO:0000256" key="4">
    <source>
        <dbReference type="ARBA" id="ARBA00023136"/>
    </source>
</evidence>
<feature type="transmembrane region" description="Helical" evidence="5">
    <location>
        <begin position="245"/>
        <end position="267"/>
    </location>
</feature>
<proteinExistence type="predicted"/>
<dbReference type="Gene3D" id="1.20.1250.20">
    <property type="entry name" value="MFS general substrate transporter like domains"/>
    <property type="match status" value="1"/>
</dbReference>
<dbReference type="PANTHER" id="PTHR23542:SF1">
    <property type="entry name" value="MAJOR FACILITATOR SUPERFAMILY (MFS) PROFILE DOMAIN-CONTAINING PROTEIN"/>
    <property type="match status" value="1"/>
</dbReference>
<dbReference type="InterPro" id="IPR036259">
    <property type="entry name" value="MFS_trans_sf"/>
</dbReference>
<feature type="transmembrane region" description="Helical" evidence="5">
    <location>
        <begin position="365"/>
        <end position="385"/>
    </location>
</feature>
<protein>
    <submittedName>
        <fullName evidence="7">Predicted arabinose efflux permease, MFS family</fullName>
    </submittedName>
</protein>
<evidence type="ECO:0000256" key="3">
    <source>
        <dbReference type="ARBA" id="ARBA00022989"/>
    </source>
</evidence>
<feature type="transmembrane region" description="Helical" evidence="5">
    <location>
        <begin position="103"/>
        <end position="126"/>
    </location>
</feature>
<keyword evidence="4 5" id="KW-0472">Membrane</keyword>
<feature type="domain" description="Major facilitator superfamily (MFS) profile" evidence="6">
    <location>
        <begin position="284"/>
        <end position="404"/>
    </location>
</feature>
<evidence type="ECO:0000256" key="5">
    <source>
        <dbReference type="SAM" id="Phobius"/>
    </source>
</evidence>
<dbReference type="Pfam" id="PF07690">
    <property type="entry name" value="MFS_1"/>
    <property type="match status" value="1"/>
</dbReference>
<dbReference type="InterPro" id="IPR011701">
    <property type="entry name" value="MFS"/>
</dbReference>
<organism evidence="7 8">
    <name type="scientific">Trujillonella endophytica</name>
    <dbReference type="NCBI Taxonomy" id="673521"/>
    <lineage>
        <taxon>Bacteria</taxon>
        <taxon>Bacillati</taxon>
        <taxon>Actinomycetota</taxon>
        <taxon>Actinomycetes</taxon>
        <taxon>Geodermatophilales</taxon>
        <taxon>Geodermatophilaceae</taxon>
        <taxon>Trujillonella</taxon>
    </lineage>
</organism>
<dbReference type="GO" id="GO:0005886">
    <property type="term" value="C:plasma membrane"/>
    <property type="evidence" value="ECO:0007669"/>
    <property type="project" value="UniProtKB-SubCell"/>
</dbReference>
<evidence type="ECO:0000313" key="8">
    <source>
        <dbReference type="Proteomes" id="UP000198960"/>
    </source>
</evidence>
<feature type="transmembrane region" description="Helical" evidence="5">
    <location>
        <begin position="336"/>
        <end position="359"/>
    </location>
</feature>
<evidence type="ECO:0000259" key="6">
    <source>
        <dbReference type="PROSITE" id="PS50850"/>
    </source>
</evidence>
<keyword evidence="2 5" id="KW-0812">Transmembrane</keyword>
<feature type="transmembrane region" description="Helical" evidence="5">
    <location>
        <begin position="216"/>
        <end position="239"/>
    </location>
</feature>
<dbReference type="AlphaFoldDB" id="A0A1H8UCR6"/>
<reference evidence="8" key="1">
    <citation type="submission" date="2016-10" db="EMBL/GenBank/DDBJ databases">
        <authorList>
            <person name="Varghese N."/>
            <person name="Submissions S."/>
        </authorList>
    </citation>
    <scope>NUCLEOTIDE SEQUENCE [LARGE SCALE GENOMIC DNA]</scope>
    <source>
        <strain evidence="8">DSM 45413</strain>
    </source>
</reference>
<feature type="transmembrane region" description="Helical" evidence="5">
    <location>
        <begin position="12"/>
        <end position="39"/>
    </location>
</feature>
<keyword evidence="8" id="KW-1185">Reference proteome</keyword>
<evidence type="ECO:0000313" key="7">
    <source>
        <dbReference type="EMBL" id="SEP00985.1"/>
    </source>
</evidence>
<sequence>MSPYLHVLRTPHAVPMVLAAFIGRLPLSMVGLGCVLLVAAETGSYGFGGAVAAAGAVTTAAAGPWLGRLADTFGQRRILLPVTAVFAASGVAFLAAVKQDWPAWTVFVFAGLAGACIPPVSSMIRVRWTHLLRGTARLPAALAMESVVDEFVFIVGPVLVTFLSTTGHATSGVVTAFVLAVVGSLLFSAQRRTEPPPHGHVSSNGPAAIRTPGLRVLFVVGAAVGAILGTLEIALVAFADEQEAMSLSGVLIAGLAVGSMVSGIGWGTVHWRTPLNRRLAVVLVVLTLLIVPLLFIQNVWVMVPFVVVAGISLSPSLISSFTLAELLVPPSAVTEAFTWIGTSLGLGVAVGASLAGLVVDEFGANASFLVAIVPAAVAAGVVAAFQRLLVVPAEAAEAPSVLAG</sequence>
<dbReference type="EMBL" id="FOEE01000008">
    <property type="protein sequence ID" value="SEP00985.1"/>
    <property type="molecule type" value="Genomic_DNA"/>
</dbReference>
<dbReference type="PANTHER" id="PTHR23542">
    <property type="match status" value="1"/>
</dbReference>
<feature type="transmembrane region" description="Helical" evidence="5">
    <location>
        <begin position="169"/>
        <end position="187"/>
    </location>
</feature>
<evidence type="ECO:0000256" key="1">
    <source>
        <dbReference type="ARBA" id="ARBA00004651"/>
    </source>
</evidence>
<evidence type="ECO:0000256" key="2">
    <source>
        <dbReference type="ARBA" id="ARBA00022692"/>
    </source>
</evidence>
<feature type="transmembrane region" description="Helical" evidence="5">
    <location>
        <begin position="45"/>
        <end position="66"/>
    </location>
</feature>
<dbReference type="SUPFAM" id="SSF103473">
    <property type="entry name" value="MFS general substrate transporter"/>
    <property type="match status" value="1"/>
</dbReference>
<gene>
    <name evidence="7" type="ORF">SAMN05660991_02790</name>
</gene>